<keyword evidence="2" id="KW-0472">Membrane</keyword>
<gene>
    <name evidence="3" type="ORF">ANN_09451</name>
</gene>
<comment type="caution">
    <text evidence="3">The sequence shown here is derived from an EMBL/GenBank/DDBJ whole genome shotgun (WGS) entry which is preliminary data.</text>
</comment>
<keyword evidence="2" id="KW-0812">Transmembrane</keyword>
<dbReference type="SUPFAM" id="SSF55681">
    <property type="entry name" value="Class II aaRS and biotin synthetases"/>
    <property type="match status" value="1"/>
</dbReference>
<evidence type="ECO:0000313" key="3">
    <source>
        <dbReference type="EMBL" id="KAJ4447444.1"/>
    </source>
</evidence>
<dbReference type="SUPFAM" id="SSF52954">
    <property type="entry name" value="Class II aaRS ABD-related"/>
    <property type="match status" value="1"/>
</dbReference>
<organism evidence="3 4">
    <name type="scientific">Periplaneta americana</name>
    <name type="common">American cockroach</name>
    <name type="synonym">Blatta americana</name>
    <dbReference type="NCBI Taxonomy" id="6978"/>
    <lineage>
        <taxon>Eukaryota</taxon>
        <taxon>Metazoa</taxon>
        <taxon>Ecdysozoa</taxon>
        <taxon>Arthropoda</taxon>
        <taxon>Hexapoda</taxon>
        <taxon>Insecta</taxon>
        <taxon>Pterygota</taxon>
        <taxon>Neoptera</taxon>
        <taxon>Polyneoptera</taxon>
        <taxon>Dictyoptera</taxon>
        <taxon>Blattodea</taxon>
        <taxon>Blattoidea</taxon>
        <taxon>Blattidae</taxon>
        <taxon>Blattinae</taxon>
        <taxon>Periplaneta</taxon>
    </lineage>
</organism>
<dbReference type="PANTHER" id="PTHR42753:SF10">
    <property type="entry name" value="PROLINE--TRNA LIGASE, MITOCHONDRIAL-RELATED"/>
    <property type="match status" value="1"/>
</dbReference>
<dbReference type="Gene3D" id="3.40.50.800">
    <property type="entry name" value="Anticodon-binding domain"/>
    <property type="match status" value="1"/>
</dbReference>
<dbReference type="InterPro" id="IPR050062">
    <property type="entry name" value="Pro-tRNA_synthetase"/>
</dbReference>
<reference evidence="3 4" key="1">
    <citation type="journal article" date="2022" name="Allergy">
        <title>Genome assembly and annotation of Periplaneta americana reveal a comprehensive cockroach allergen profile.</title>
        <authorList>
            <person name="Wang L."/>
            <person name="Xiong Q."/>
            <person name="Saelim N."/>
            <person name="Wang L."/>
            <person name="Nong W."/>
            <person name="Wan A.T."/>
            <person name="Shi M."/>
            <person name="Liu X."/>
            <person name="Cao Q."/>
            <person name="Hui J.H.L."/>
            <person name="Sookrung N."/>
            <person name="Leung T.F."/>
            <person name="Tungtrongchitr A."/>
            <person name="Tsui S.K.W."/>
        </authorList>
    </citation>
    <scope>NUCLEOTIDE SEQUENCE [LARGE SCALE GENOMIC DNA]</scope>
    <source>
        <strain evidence="3">PWHHKU_190912</strain>
    </source>
</reference>
<feature type="coiled-coil region" evidence="1">
    <location>
        <begin position="71"/>
        <end position="126"/>
    </location>
</feature>
<keyword evidence="1" id="KW-0175">Coiled coil</keyword>
<name>A0ABQ8TLC6_PERAM</name>
<dbReference type="EMBL" id="JAJSOF020000005">
    <property type="protein sequence ID" value="KAJ4447444.1"/>
    <property type="molecule type" value="Genomic_DNA"/>
</dbReference>
<accession>A0ABQ8TLC6</accession>
<feature type="transmembrane region" description="Helical" evidence="2">
    <location>
        <begin position="15"/>
        <end position="38"/>
    </location>
</feature>
<keyword evidence="2" id="KW-1133">Transmembrane helix</keyword>
<proteinExistence type="predicted"/>
<dbReference type="PANTHER" id="PTHR42753">
    <property type="entry name" value="MITOCHONDRIAL RIBOSOME PROTEIN L39/PROLYL-TRNA LIGASE FAMILY MEMBER"/>
    <property type="match status" value="1"/>
</dbReference>
<dbReference type="Proteomes" id="UP001148838">
    <property type="component" value="Unassembled WGS sequence"/>
</dbReference>
<evidence type="ECO:0000256" key="2">
    <source>
        <dbReference type="SAM" id="Phobius"/>
    </source>
</evidence>
<evidence type="ECO:0000313" key="4">
    <source>
        <dbReference type="Proteomes" id="UP001148838"/>
    </source>
</evidence>
<dbReference type="InterPro" id="IPR036621">
    <property type="entry name" value="Anticodon-bd_dom_sf"/>
</dbReference>
<dbReference type="InterPro" id="IPR045864">
    <property type="entry name" value="aa-tRNA-synth_II/BPL/LPL"/>
</dbReference>
<protein>
    <recommendedName>
        <fullName evidence="5">Proline--tRNA ligase</fullName>
    </recommendedName>
</protein>
<keyword evidence="4" id="KW-1185">Reference proteome</keyword>
<evidence type="ECO:0000256" key="1">
    <source>
        <dbReference type="SAM" id="Coils"/>
    </source>
</evidence>
<dbReference type="Gene3D" id="3.30.930.10">
    <property type="entry name" value="Bira Bifunctional Protein, Domain 2"/>
    <property type="match status" value="1"/>
</dbReference>
<evidence type="ECO:0008006" key="5">
    <source>
        <dbReference type="Google" id="ProtNLM"/>
    </source>
</evidence>
<dbReference type="Gene3D" id="3.30.70.1820">
    <property type="entry name" value="L1 transposable element, RRM domain"/>
    <property type="match status" value="1"/>
</dbReference>
<sequence length="894" mass="100458">MACPSQTSGFHVPNYIRVSFIFVIVAPRYLSFLIGVLINKFFPANWGNFGNKLPMLPHGKKEEYKHSYFEVNELRKSVEFISSKLDSLREELAHTRHELNSTQEEMKRLVQENDHLKQEVSDLQQYTRRDNIMLFGVPEIDEQSTHEVFDQISEVIGCSELVQHDVSVAHRIPSRPGKTRPIVIRFTKTRSRDEWLQLFRNEAKNDGSGPGIATKKVNRDLPAGRITAGDQLTAVTRDLLNKTRVARKDEASPMSKITNVDDVGHTFLLGTKYSQPLKATFKTTAGKPDLLQMGSYGLGMTRILAAGVEALCLPDEIRWPIALSPFIICIIPPKGIGAPLQQLQESLQPDPFQCRLESGELEEMHNSVDGGFGSKEYAQMLWSEQGSEISYKGRSGFLPLLYSVKISKKMNEGSKESEVAHLAEELYHKLNSIDVFRNNVIIDDRCHMTIGKRLFESRRVGYPFIVVIGRKALQLVPEFEVHDILMAKETTQNEFAVIEYLKQCISEYIKQVVKAASLEKPLLRRVACDRSAHVAQLPVPHSLQFLSCSVGGGVMIKNIKSEIEEAPFVAIVVDETSDCSNQSQLSTILRYVDSTANVQERFIGFTNVSSGKTAAALFQHVEGVIAEYNVGNKLIAQTYDDNTMEPPLKRRKGDDELKYRQLYYSILDRMHMEITDRFSDYGKLQFTHLLDSQKFSAYREKFPNEALNKLFQSYNSHFDQKASRKASVEIKIEALKTGGGRGGFRGSAVVPWHYQNTEGKGEFIFSAQNLRETSYAYTNSTVNMIFAAKHIVTIEGLKNPYDGDSEPLDIVVNNGDAIVLTEGSGEISSNFEICPTQFNWGQYTPNMLKSPKHPALQSTMTEATSEVACDDSANVSVLQLLQKMSPQAGLQAED</sequence>